<proteinExistence type="predicted"/>
<evidence type="ECO:0000313" key="3">
    <source>
        <dbReference type="Proteomes" id="UP000007875"/>
    </source>
</evidence>
<keyword evidence="1" id="KW-1133">Transmembrane helix</keyword>
<reference evidence="2" key="3">
    <citation type="submission" date="2025-09" db="UniProtKB">
        <authorList>
            <consortium name="Ensembl"/>
        </authorList>
    </citation>
    <scope>IDENTIFICATION</scope>
</reference>
<feature type="transmembrane region" description="Helical" evidence="1">
    <location>
        <begin position="33"/>
        <end position="54"/>
    </location>
</feature>
<dbReference type="Proteomes" id="UP000007875">
    <property type="component" value="Unassembled WGS sequence"/>
</dbReference>
<accession>H2YEJ1</accession>
<organism evidence="2 3">
    <name type="scientific">Ciona savignyi</name>
    <name type="common">Pacific transparent sea squirt</name>
    <dbReference type="NCBI Taxonomy" id="51511"/>
    <lineage>
        <taxon>Eukaryota</taxon>
        <taxon>Metazoa</taxon>
        <taxon>Chordata</taxon>
        <taxon>Tunicata</taxon>
        <taxon>Ascidiacea</taxon>
        <taxon>Phlebobranchia</taxon>
        <taxon>Cionidae</taxon>
        <taxon>Ciona</taxon>
    </lineage>
</organism>
<protein>
    <submittedName>
        <fullName evidence="2">Uncharacterized protein</fullName>
    </submittedName>
</protein>
<dbReference type="Ensembl" id="ENSCSAVT00000003796.1">
    <property type="protein sequence ID" value="ENSCSAVP00000003739.1"/>
    <property type="gene ID" value="ENSCSAVG00000002216.1"/>
</dbReference>
<keyword evidence="1" id="KW-0812">Transmembrane</keyword>
<reference evidence="2" key="2">
    <citation type="submission" date="2025-08" db="UniProtKB">
        <authorList>
            <consortium name="Ensembl"/>
        </authorList>
    </citation>
    <scope>IDENTIFICATION</scope>
</reference>
<sequence>MVNRVIFKNEETVDSNSVSMQIANTERKHSKNAWILCVTISASLILGITGIILISKLQASGPYRALDKELVDILEAKIKMLDDSVNGFKHEDMQHRNALRNLQNIAQNQNKTVEQLKDNGIKLEIALSRWQNISREQNGTMQQLKDKYVMRGYALRSL</sequence>
<name>H2YEJ1_CIOSA</name>
<evidence type="ECO:0000256" key="1">
    <source>
        <dbReference type="SAM" id="Phobius"/>
    </source>
</evidence>
<evidence type="ECO:0000313" key="2">
    <source>
        <dbReference type="Ensembl" id="ENSCSAVP00000003739.1"/>
    </source>
</evidence>
<dbReference type="InParanoid" id="H2YEJ1"/>
<dbReference type="HOGENOM" id="CLU_1673175_0_0_1"/>
<reference evidence="3" key="1">
    <citation type="submission" date="2003-08" db="EMBL/GenBank/DDBJ databases">
        <authorList>
            <person name="Birren B."/>
            <person name="Nusbaum C."/>
            <person name="Abebe A."/>
            <person name="Abouelleil A."/>
            <person name="Adekoya E."/>
            <person name="Ait-zahra M."/>
            <person name="Allen N."/>
            <person name="Allen T."/>
            <person name="An P."/>
            <person name="Anderson M."/>
            <person name="Anderson S."/>
            <person name="Arachchi H."/>
            <person name="Armbruster J."/>
            <person name="Bachantsang P."/>
            <person name="Baldwin J."/>
            <person name="Barry A."/>
            <person name="Bayul T."/>
            <person name="Blitshsteyn B."/>
            <person name="Bloom T."/>
            <person name="Blye J."/>
            <person name="Boguslavskiy L."/>
            <person name="Borowsky M."/>
            <person name="Boukhgalter B."/>
            <person name="Brunache A."/>
            <person name="Butler J."/>
            <person name="Calixte N."/>
            <person name="Calvo S."/>
            <person name="Camarata J."/>
            <person name="Campo K."/>
            <person name="Chang J."/>
            <person name="Cheshatsang Y."/>
            <person name="Citroen M."/>
            <person name="Collymore A."/>
            <person name="Considine T."/>
            <person name="Cook A."/>
            <person name="Cooke P."/>
            <person name="Corum B."/>
            <person name="Cuomo C."/>
            <person name="David R."/>
            <person name="Dawoe T."/>
            <person name="Degray S."/>
            <person name="Dodge S."/>
            <person name="Dooley K."/>
            <person name="Dorje P."/>
            <person name="Dorjee K."/>
            <person name="Dorris L."/>
            <person name="Duffey N."/>
            <person name="Dupes A."/>
            <person name="Elkins T."/>
            <person name="Engels R."/>
            <person name="Erickson J."/>
            <person name="Farina A."/>
            <person name="Faro S."/>
            <person name="Ferreira P."/>
            <person name="Fischer H."/>
            <person name="Fitzgerald M."/>
            <person name="Foley K."/>
            <person name="Gage D."/>
            <person name="Galagan J."/>
            <person name="Gearin G."/>
            <person name="Gnerre S."/>
            <person name="Gnirke A."/>
            <person name="Goyette A."/>
            <person name="Graham J."/>
            <person name="Grandbois E."/>
            <person name="Gyaltsen K."/>
            <person name="Hafez N."/>
            <person name="Hagopian D."/>
            <person name="Hagos B."/>
            <person name="Hall J."/>
            <person name="Hatcher B."/>
            <person name="Heller A."/>
            <person name="Higgins H."/>
            <person name="Honan T."/>
            <person name="Horn A."/>
            <person name="Houde N."/>
            <person name="Hughes L."/>
            <person name="Hulme W."/>
            <person name="Husby E."/>
            <person name="Iliev I."/>
            <person name="Jaffe D."/>
            <person name="Jones C."/>
            <person name="Kamal M."/>
            <person name="Kamat A."/>
            <person name="Kamvysselis M."/>
            <person name="Karlsson E."/>
            <person name="Kells C."/>
            <person name="Kieu A."/>
            <person name="Kisner P."/>
            <person name="Kodira C."/>
            <person name="Kulbokas E."/>
            <person name="Labutti K."/>
            <person name="Lama D."/>
            <person name="Landers T."/>
            <person name="Leger J."/>
            <person name="Levine S."/>
            <person name="Lewis D."/>
            <person name="Lewis T."/>
            <person name="Lindblad-toh K."/>
            <person name="Liu X."/>
            <person name="Lokyitsang T."/>
            <person name="Lokyitsang Y."/>
            <person name="Lucien O."/>
            <person name="Lui A."/>
            <person name="Ma L.J."/>
            <person name="Mabbitt R."/>
            <person name="Macdonald J."/>
            <person name="Maclean C."/>
            <person name="Major J."/>
            <person name="Manning J."/>
            <person name="Marabella R."/>
            <person name="Maru K."/>
            <person name="Matthews C."/>
            <person name="Mauceli E."/>
            <person name="Mccarthy M."/>
            <person name="Mcdonough S."/>
            <person name="Mcghee T."/>
            <person name="Meldrim J."/>
            <person name="Meneus L."/>
            <person name="Mesirov J."/>
            <person name="Mihalev A."/>
            <person name="Mihova T."/>
            <person name="Mikkelsen T."/>
            <person name="Mlenga V."/>
            <person name="Moru K."/>
            <person name="Mozes J."/>
            <person name="Mulrain L."/>
            <person name="Munson G."/>
            <person name="Naylor J."/>
            <person name="Newes C."/>
            <person name="Nguyen C."/>
            <person name="Nguyen N."/>
            <person name="Nguyen T."/>
            <person name="Nicol R."/>
            <person name="Nielsen C."/>
            <person name="Nizzari M."/>
            <person name="Norbu C."/>
            <person name="Norbu N."/>
            <person name="O'donnell P."/>
            <person name="Okoawo O."/>
            <person name="O'leary S."/>
            <person name="Omotosho B."/>
            <person name="O'neill K."/>
            <person name="Osman S."/>
            <person name="Parker S."/>
            <person name="Perrin D."/>
            <person name="Phunkhang P."/>
            <person name="Piqani B."/>
            <person name="Purcell S."/>
            <person name="Rachupka T."/>
            <person name="Ramasamy U."/>
            <person name="Rameau R."/>
            <person name="Ray V."/>
            <person name="Raymond C."/>
            <person name="Retta R."/>
            <person name="Richardson S."/>
            <person name="Rise C."/>
            <person name="Rodriguez J."/>
            <person name="Rogers J."/>
            <person name="Rogov P."/>
            <person name="Rutman M."/>
            <person name="Schupbach R."/>
            <person name="Seaman C."/>
            <person name="Settipalli S."/>
            <person name="Sharpe T."/>
            <person name="Sheridan J."/>
            <person name="Sherpa N."/>
            <person name="Shi J."/>
            <person name="Smirnov S."/>
            <person name="Smith C."/>
            <person name="Sougnez C."/>
            <person name="Spencer B."/>
            <person name="Stalker J."/>
            <person name="Stange-thomann N."/>
            <person name="Stavropoulos S."/>
            <person name="Stetson K."/>
            <person name="Stone C."/>
            <person name="Stone S."/>
            <person name="Stubbs M."/>
            <person name="Talamas J."/>
            <person name="Tchuinga P."/>
            <person name="Tenzing P."/>
            <person name="Tesfaye S."/>
            <person name="Theodore J."/>
            <person name="Thoulutsang Y."/>
            <person name="Topham K."/>
            <person name="Towey S."/>
            <person name="Tsamla T."/>
            <person name="Tsomo N."/>
            <person name="Vallee D."/>
            <person name="Vassiliev H."/>
            <person name="Venkataraman V."/>
            <person name="Vinson J."/>
            <person name="Vo A."/>
            <person name="Wade C."/>
            <person name="Wang S."/>
            <person name="Wangchuk T."/>
            <person name="Wangdi T."/>
            <person name="Whittaker C."/>
            <person name="Wilkinson J."/>
            <person name="Wu Y."/>
            <person name="Wyman D."/>
            <person name="Yadav S."/>
            <person name="Yang S."/>
            <person name="Yang X."/>
            <person name="Yeager S."/>
            <person name="Yee E."/>
            <person name="Young G."/>
            <person name="Zainoun J."/>
            <person name="Zembeck L."/>
            <person name="Zimmer A."/>
            <person name="Zody M."/>
            <person name="Lander E."/>
        </authorList>
    </citation>
    <scope>NUCLEOTIDE SEQUENCE [LARGE SCALE GENOMIC DNA]</scope>
</reference>
<keyword evidence="1" id="KW-0472">Membrane</keyword>
<keyword evidence="3" id="KW-1185">Reference proteome</keyword>
<dbReference type="AlphaFoldDB" id="H2YEJ1"/>